<keyword evidence="1" id="KW-0472">Membrane</keyword>
<keyword evidence="1" id="KW-0812">Transmembrane</keyword>
<dbReference type="Proteomes" id="UP000789572">
    <property type="component" value="Unassembled WGS sequence"/>
</dbReference>
<organism evidence="2 3">
    <name type="scientific">Paraglomus occultum</name>
    <dbReference type="NCBI Taxonomy" id="144539"/>
    <lineage>
        <taxon>Eukaryota</taxon>
        <taxon>Fungi</taxon>
        <taxon>Fungi incertae sedis</taxon>
        <taxon>Mucoromycota</taxon>
        <taxon>Glomeromycotina</taxon>
        <taxon>Glomeromycetes</taxon>
        <taxon>Paraglomerales</taxon>
        <taxon>Paraglomeraceae</taxon>
        <taxon>Paraglomus</taxon>
    </lineage>
</organism>
<feature type="transmembrane region" description="Helical" evidence="1">
    <location>
        <begin position="58"/>
        <end position="77"/>
    </location>
</feature>
<comment type="caution">
    <text evidence="2">The sequence shown here is derived from an EMBL/GenBank/DDBJ whole genome shotgun (WGS) entry which is preliminary data.</text>
</comment>
<name>A0A9N8WSZ1_9GLOM</name>
<feature type="transmembrane region" description="Helical" evidence="1">
    <location>
        <begin position="89"/>
        <end position="109"/>
    </location>
</feature>
<gene>
    <name evidence="2" type="ORF">POCULU_LOCUS2298</name>
</gene>
<dbReference type="EMBL" id="CAJVPJ010000208">
    <property type="protein sequence ID" value="CAG8495499.1"/>
    <property type="molecule type" value="Genomic_DNA"/>
</dbReference>
<sequence length="190" mass="21226">MESNTSAKVLYLRLKNDKYNDEYLNELEGHLSPESYAQRIRSINVLAKSQSKALFRRYVIPLTLGAFQIALIIYLFVTEGQLTTTAIRIISSAIVILGLATLICGSIIVKKAFYTQLDQLLIEFNITDNPQHVHWKRDLYTGNSIIIEVGQVSQPLPAYKETPNEGDKIILPPPPAYTPIASSAAAYNEV</sequence>
<evidence type="ECO:0000313" key="3">
    <source>
        <dbReference type="Proteomes" id="UP000789572"/>
    </source>
</evidence>
<dbReference type="OrthoDB" id="10298882at2759"/>
<accession>A0A9N8WSZ1</accession>
<reference evidence="2" key="1">
    <citation type="submission" date="2021-06" db="EMBL/GenBank/DDBJ databases">
        <authorList>
            <person name="Kallberg Y."/>
            <person name="Tangrot J."/>
            <person name="Rosling A."/>
        </authorList>
    </citation>
    <scope>NUCLEOTIDE SEQUENCE</scope>
    <source>
        <strain evidence="2">IA702</strain>
    </source>
</reference>
<keyword evidence="3" id="KW-1185">Reference proteome</keyword>
<protein>
    <submittedName>
        <fullName evidence="2">9997_t:CDS:1</fullName>
    </submittedName>
</protein>
<dbReference type="AlphaFoldDB" id="A0A9N8WSZ1"/>
<evidence type="ECO:0000256" key="1">
    <source>
        <dbReference type="SAM" id="Phobius"/>
    </source>
</evidence>
<evidence type="ECO:0000313" key="2">
    <source>
        <dbReference type="EMBL" id="CAG8495499.1"/>
    </source>
</evidence>
<proteinExistence type="predicted"/>
<keyword evidence="1" id="KW-1133">Transmembrane helix</keyword>